<dbReference type="Pfam" id="PF01541">
    <property type="entry name" value="GIY-YIG"/>
    <property type="match status" value="1"/>
</dbReference>
<dbReference type="AlphaFoldDB" id="A0A3M9N7A5"/>
<feature type="domain" description="GIY-YIG" evidence="1">
    <location>
        <begin position="36"/>
        <end position="68"/>
    </location>
</feature>
<dbReference type="RefSeq" id="WP_123122241.1">
    <property type="nucleotide sequence ID" value="NZ_RJJR01000018.1"/>
</dbReference>
<dbReference type="OrthoDB" id="138787at2"/>
<evidence type="ECO:0000313" key="3">
    <source>
        <dbReference type="Proteomes" id="UP000267223"/>
    </source>
</evidence>
<dbReference type="InterPro" id="IPR000305">
    <property type="entry name" value="GIY-YIG_endonuc"/>
</dbReference>
<sequence length="325" mass="38106">MTEKPIINSLGFHFDNPCDVKGKNSIAHLFTEQTRCGIYLLKFSDKTYYIGQAKDVVKRFRQHCMSYDNIEHLWFQTVEREKLNEVEQKLIHDAESDGLLLKNIVHVSHVFGKSNLDEIISPEQQKDWLENNKEIPNDGKDLYEEVAEKDKIRYRQRFETLKANKDYPLFKRILNTYLYKCLPAFKKTEQEFWSLSCLPGTNKNSFPRYFCMNVNFMEVFVAGYDAELNEPFAFFVLSTLFMQTPKDINRILTRYPDIDFVEGNYKAGGVDQVSMYFSDLKEVEDILLTEPIVVKSIKKLNLGLMRKGPTIFSKYHCFDLVKNVV</sequence>
<protein>
    <submittedName>
        <fullName evidence="2">GIY-YIG nuclease family protein</fullName>
    </submittedName>
</protein>
<evidence type="ECO:0000313" key="2">
    <source>
        <dbReference type="EMBL" id="RNI33616.1"/>
    </source>
</evidence>
<proteinExistence type="predicted"/>
<dbReference type="EMBL" id="RJJR01000018">
    <property type="protein sequence ID" value="RNI33616.1"/>
    <property type="molecule type" value="Genomic_DNA"/>
</dbReference>
<gene>
    <name evidence="2" type="ORF">EFY79_18525</name>
</gene>
<reference evidence="2 3" key="1">
    <citation type="submission" date="2018-11" db="EMBL/GenBank/DDBJ databases">
        <title>Draft genome sequence of Ferruginibacter sp. BO-59.</title>
        <authorList>
            <person name="Im W.T."/>
        </authorList>
    </citation>
    <scope>NUCLEOTIDE SEQUENCE [LARGE SCALE GENOMIC DNA]</scope>
    <source>
        <strain evidence="2 3">BO-59</strain>
    </source>
</reference>
<accession>A0A3M9N7A5</accession>
<dbReference type="InterPro" id="IPR035901">
    <property type="entry name" value="GIY-YIG_endonuc_sf"/>
</dbReference>
<evidence type="ECO:0000259" key="1">
    <source>
        <dbReference type="Pfam" id="PF01541"/>
    </source>
</evidence>
<dbReference type="SUPFAM" id="SSF82771">
    <property type="entry name" value="GIY-YIG endonuclease"/>
    <property type="match status" value="1"/>
</dbReference>
<dbReference type="Gene3D" id="3.40.1440.10">
    <property type="entry name" value="GIY-YIG endonuclease"/>
    <property type="match status" value="1"/>
</dbReference>
<comment type="caution">
    <text evidence="2">The sequence shown here is derived from an EMBL/GenBank/DDBJ whole genome shotgun (WGS) entry which is preliminary data.</text>
</comment>
<keyword evidence="3" id="KW-1185">Reference proteome</keyword>
<dbReference type="Proteomes" id="UP000267223">
    <property type="component" value="Unassembled WGS sequence"/>
</dbReference>
<organism evidence="2 3">
    <name type="scientific">Hanamia caeni</name>
    <dbReference type="NCBI Taxonomy" id="2294116"/>
    <lineage>
        <taxon>Bacteria</taxon>
        <taxon>Pseudomonadati</taxon>
        <taxon>Bacteroidota</taxon>
        <taxon>Chitinophagia</taxon>
        <taxon>Chitinophagales</taxon>
        <taxon>Chitinophagaceae</taxon>
        <taxon>Hanamia</taxon>
    </lineage>
</organism>
<name>A0A3M9N7A5_9BACT</name>
<dbReference type="CDD" id="cd00719">
    <property type="entry name" value="GIY-YIG_SF"/>
    <property type="match status" value="1"/>
</dbReference>